<keyword evidence="12" id="KW-1185">Reference proteome</keyword>
<evidence type="ECO:0000256" key="2">
    <source>
        <dbReference type="ARBA" id="ARBA00006464"/>
    </source>
</evidence>
<evidence type="ECO:0000256" key="6">
    <source>
        <dbReference type="ARBA" id="ARBA00022989"/>
    </source>
</evidence>
<evidence type="ECO:0000259" key="10">
    <source>
        <dbReference type="Pfam" id="PF02397"/>
    </source>
</evidence>
<organism evidence="11 12">
    <name type="scientific">Steroidobacter agaridevorans</name>
    <dbReference type="NCBI Taxonomy" id="2695856"/>
    <lineage>
        <taxon>Bacteria</taxon>
        <taxon>Pseudomonadati</taxon>
        <taxon>Pseudomonadota</taxon>
        <taxon>Gammaproteobacteria</taxon>
        <taxon>Steroidobacterales</taxon>
        <taxon>Steroidobacteraceae</taxon>
        <taxon>Steroidobacter</taxon>
    </lineage>
</organism>
<dbReference type="Proteomes" id="UP000445000">
    <property type="component" value="Unassembled WGS sequence"/>
</dbReference>
<sequence>MTAYQGKRAVDLAFALLACIGFAPVVAVVALAIWLDDRDSPFFTQIRIGRARRTFRILKFRTMEGGAVTRVGRWLRHTGLDELLQFVNVLRGEMSIVGPRPLTAEDIVRLDWSSDRHDWRFAAKPGITGVAQIVGGRSARHSSRLDRLYLHRQSALLDIWIIVLSFLINIAGKSTVRRWMRPHATRRPHRALSDRQGITESDS</sequence>
<evidence type="ECO:0000256" key="7">
    <source>
        <dbReference type="ARBA" id="ARBA00023136"/>
    </source>
</evidence>
<comment type="subcellular location">
    <subcellularLocation>
        <location evidence="1">Cell membrane</location>
    </subcellularLocation>
</comment>
<evidence type="ECO:0000256" key="8">
    <source>
        <dbReference type="SAM" id="MobiDB-lite"/>
    </source>
</evidence>
<protein>
    <recommendedName>
        <fullName evidence="10">Bacterial sugar transferase domain-containing protein</fullName>
    </recommendedName>
</protein>
<evidence type="ECO:0000256" key="9">
    <source>
        <dbReference type="SAM" id="Phobius"/>
    </source>
</evidence>
<evidence type="ECO:0000256" key="3">
    <source>
        <dbReference type="ARBA" id="ARBA00022475"/>
    </source>
</evidence>
<evidence type="ECO:0000313" key="11">
    <source>
        <dbReference type="EMBL" id="GFE79962.1"/>
    </source>
</evidence>
<feature type="transmembrane region" description="Helical" evidence="9">
    <location>
        <begin position="12"/>
        <end position="35"/>
    </location>
</feature>
<keyword evidence="5 9" id="KW-0812">Transmembrane</keyword>
<proteinExistence type="inferred from homology"/>
<comment type="similarity">
    <text evidence="2">Belongs to the bacterial sugar transferase family.</text>
</comment>
<dbReference type="AlphaFoldDB" id="A0A829YBG7"/>
<accession>A0A829YBG7</accession>
<dbReference type="RefSeq" id="WP_161811710.1">
    <property type="nucleotide sequence ID" value="NZ_BLJN01000002.1"/>
</dbReference>
<keyword evidence="7 9" id="KW-0472">Membrane</keyword>
<dbReference type="PANTHER" id="PTHR30576">
    <property type="entry name" value="COLANIC BIOSYNTHESIS UDP-GLUCOSE LIPID CARRIER TRANSFERASE"/>
    <property type="match status" value="1"/>
</dbReference>
<evidence type="ECO:0000313" key="12">
    <source>
        <dbReference type="Proteomes" id="UP000445000"/>
    </source>
</evidence>
<dbReference type="InterPro" id="IPR003362">
    <property type="entry name" value="Bact_transf"/>
</dbReference>
<dbReference type="EMBL" id="BLJN01000002">
    <property type="protein sequence ID" value="GFE79962.1"/>
    <property type="molecule type" value="Genomic_DNA"/>
</dbReference>
<feature type="region of interest" description="Disordered" evidence="8">
    <location>
        <begin position="183"/>
        <end position="203"/>
    </location>
</feature>
<keyword evidence="3" id="KW-1003">Cell membrane</keyword>
<evidence type="ECO:0000256" key="5">
    <source>
        <dbReference type="ARBA" id="ARBA00022692"/>
    </source>
</evidence>
<reference evidence="12" key="1">
    <citation type="submission" date="2020-01" db="EMBL/GenBank/DDBJ databases">
        <title>'Steroidobacter agaridevorans' sp. nov., agar-degrading bacteria isolated from rhizosphere soils.</title>
        <authorList>
            <person name="Ikenaga M."/>
            <person name="Kataoka M."/>
            <person name="Murouchi A."/>
            <person name="Katsuragi S."/>
            <person name="Sakai M."/>
        </authorList>
    </citation>
    <scope>NUCLEOTIDE SEQUENCE [LARGE SCALE GENOMIC DNA]</scope>
    <source>
        <strain evidence="12">YU21-B</strain>
    </source>
</reference>
<keyword evidence="6 9" id="KW-1133">Transmembrane helix</keyword>
<keyword evidence="4" id="KW-0808">Transferase</keyword>
<comment type="caution">
    <text evidence="11">The sequence shown here is derived from an EMBL/GenBank/DDBJ whole genome shotgun (WGS) entry which is preliminary data.</text>
</comment>
<dbReference type="PANTHER" id="PTHR30576:SF4">
    <property type="entry name" value="UNDECAPRENYL-PHOSPHATE GALACTOSE PHOSPHOTRANSFERASE"/>
    <property type="match status" value="1"/>
</dbReference>
<dbReference type="GO" id="GO:0016780">
    <property type="term" value="F:phosphotransferase activity, for other substituted phosphate groups"/>
    <property type="evidence" value="ECO:0007669"/>
    <property type="project" value="TreeGrafter"/>
</dbReference>
<evidence type="ECO:0000256" key="1">
    <source>
        <dbReference type="ARBA" id="ARBA00004236"/>
    </source>
</evidence>
<feature type="domain" description="Bacterial sugar transferase" evidence="10">
    <location>
        <begin position="7"/>
        <end position="167"/>
    </location>
</feature>
<feature type="transmembrane region" description="Helical" evidence="9">
    <location>
        <begin position="155"/>
        <end position="172"/>
    </location>
</feature>
<evidence type="ECO:0000256" key="4">
    <source>
        <dbReference type="ARBA" id="ARBA00022679"/>
    </source>
</evidence>
<dbReference type="Pfam" id="PF02397">
    <property type="entry name" value="Bac_transf"/>
    <property type="match status" value="1"/>
</dbReference>
<dbReference type="GO" id="GO:0005886">
    <property type="term" value="C:plasma membrane"/>
    <property type="evidence" value="ECO:0007669"/>
    <property type="project" value="UniProtKB-SubCell"/>
</dbReference>
<gene>
    <name evidence="11" type="ORF">GCM10011487_19620</name>
</gene>
<name>A0A829YBG7_9GAMM</name>